<accession>A0ABP0GCL3</accession>
<feature type="transmembrane region" description="Helical" evidence="6">
    <location>
        <begin position="27"/>
        <end position="47"/>
    </location>
</feature>
<dbReference type="InterPro" id="IPR024041">
    <property type="entry name" value="NH4_transpt_AmtB-like_dom"/>
</dbReference>
<comment type="subcellular location">
    <subcellularLocation>
        <location evidence="1">Membrane</location>
        <topology evidence="1">Multi-pass membrane protein</topology>
    </subcellularLocation>
</comment>
<sequence>MMLIGFGCLTTFLKRHGFGSVGFNFLVTCYVIEWSTLVNGWFGMIGGSTNKIHLDVESLLHADFAAATVLISFGAILGVASPVQLIIMATIEVVVYNVSIYVGVEIFKEPSFCGSTGQVLTQDPPSETSVIVR</sequence>
<dbReference type="PANTHER" id="PTHR11730">
    <property type="entry name" value="AMMONIUM TRANSPORTER"/>
    <property type="match status" value="1"/>
</dbReference>
<evidence type="ECO:0000256" key="2">
    <source>
        <dbReference type="ARBA" id="ARBA00011036"/>
    </source>
</evidence>
<evidence type="ECO:0000259" key="7">
    <source>
        <dbReference type="Pfam" id="PF00909"/>
    </source>
</evidence>
<organism evidence="8 9">
    <name type="scientific">Clavelina lepadiformis</name>
    <name type="common">Light-bulb sea squirt</name>
    <name type="synonym">Ascidia lepadiformis</name>
    <dbReference type="NCBI Taxonomy" id="159417"/>
    <lineage>
        <taxon>Eukaryota</taxon>
        <taxon>Metazoa</taxon>
        <taxon>Chordata</taxon>
        <taxon>Tunicata</taxon>
        <taxon>Ascidiacea</taxon>
        <taxon>Aplousobranchia</taxon>
        <taxon>Clavelinidae</taxon>
        <taxon>Clavelina</taxon>
    </lineage>
</organism>
<dbReference type="SUPFAM" id="SSF111352">
    <property type="entry name" value="Ammonium transporter"/>
    <property type="match status" value="1"/>
</dbReference>
<feature type="transmembrane region" description="Helical" evidence="6">
    <location>
        <begin position="85"/>
        <end position="104"/>
    </location>
</feature>
<evidence type="ECO:0000256" key="3">
    <source>
        <dbReference type="ARBA" id="ARBA00022692"/>
    </source>
</evidence>
<comment type="caution">
    <text evidence="8">The sequence shown here is derived from an EMBL/GenBank/DDBJ whole genome shotgun (WGS) entry which is preliminary data.</text>
</comment>
<dbReference type="InterPro" id="IPR002229">
    <property type="entry name" value="RhesusRHD"/>
</dbReference>
<keyword evidence="5 6" id="KW-0472">Membrane</keyword>
<gene>
    <name evidence="8" type="ORF">CVLEPA_LOCUS21062</name>
</gene>
<name>A0ABP0GCL3_CLALP</name>
<reference evidence="8 9" key="1">
    <citation type="submission" date="2024-02" db="EMBL/GenBank/DDBJ databases">
        <authorList>
            <person name="Daric V."/>
            <person name="Darras S."/>
        </authorList>
    </citation>
    <scope>NUCLEOTIDE SEQUENCE [LARGE SCALE GENOMIC DNA]</scope>
</reference>
<dbReference type="InterPro" id="IPR029020">
    <property type="entry name" value="Ammonium/urea_transptr"/>
</dbReference>
<feature type="domain" description="Ammonium transporter AmtB-like" evidence="7">
    <location>
        <begin position="2"/>
        <end position="99"/>
    </location>
</feature>
<comment type="similarity">
    <text evidence="2">Belongs to the ammonium transporter (TC 2.A.49) family. Rh subfamily.</text>
</comment>
<dbReference type="Gene3D" id="1.10.3430.10">
    <property type="entry name" value="Ammonium transporter AmtB like domains"/>
    <property type="match status" value="1"/>
</dbReference>
<proteinExistence type="inferred from homology"/>
<evidence type="ECO:0000313" key="9">
    <source>
        <dbReference type="Proteomes" id="UP001642483"/>
    </source>
</evidence>
<dbReference type="PRINTS" id="PR00342">
    <property type="entry name" value="RHESUSRHD"/>
</dbReference>
<evidence type="ECO:0000256" key="4">
    <source>
        <dbReference type="ARBA" id="ARBA00022989"/>
    </source>
</evidence>
<evidence type="ECO:0000313" key="8">
    <source>
        <dbReference type="EMBL" id="CAK8689082.1"/>
    </source>
</evidence>
<evidence type="ECO:0000256" key="5">
    <source>
        <dbReference type="ARBA" id="ARBA00023136"/>
    </source>
</evidence>
<feature type="transmembrane region" description="Helical" evidence="6">
    <location>
        <begin position="59"/>
        <end position="79"/>
    </location>
</feature>
<evidence type="ECO:0000256" key="1">
    <source>
        <dbReference type="ARBA" id="ARBA00004141"/>
    </source>
</evidence>
<dbReference type="Pfam" id="PF00909">
    <property type="entry name" value="Ammonium_transp"/>
    <property type="match status" value="1"/>
</dbReference>
<evidence type="ECO:0000256" key="6">
    <source>
        <dbReference type="SAM" id="Phobius"/>
    </source>
</evidence>
<dbReference type="EMBL" id="CAWYQH010000108">
    <property type="protein sequence ID" value="CAK8689082.1"/>
    <property type="molecule type" value="Genomic_DNA"/>
</dbReference>
<dbReference type="Proteomes" id="UP001642483">
    <property type="component" value="Unassembled WGS sequence"/>
</dbReference>
<dbReference type="PANTHER" id="PTHR11730:SF60">
    <property type="entry name" value="RH50, ISOFORM D"/>
    <property type="match status" value="1"/>
</dbReference>
<keyword evidence="9" id="KW-1185">Reference proteome</keyword>
<keyword evidence="4 6" id="KW-1133">Transmembrane helix</keyword>
<protein>
    <recommendedName>
        <fullName evidence="7">Ammonium transporter AmtB-like domain-containing protein</fullName>
    </recommendedName>
</protein>
<keyword evidence="3 6" id="KW-0812">Transmembrane</keyword>